<dbReference type="RefSeq" id="WP_119323140.1">
    <property type="nucleotide sequence ID" value="NZ_AP025739.1"/>
</dbReference>
<dbReference type="EMBL" id="AP025739">
    <property type="protein sequence ID" value="BDI33529.1"/>
    <property type="molecule type" value="Genomic_DNA"/>
</dbReference>
<dbReference type="OrthoDB" id="9806180at2"/>
<gene>
    <name evidence="3" type="ORF">CCAX7_55800</name>
</gene>
<dbReference type="KEGG" id="ccot:CCAX7_55800"/>
<evidence type="ECO:0000313" key="4">
    <source>
        <dbReference type="Proteomes" id="UP000287394"/>
    </source>
</evidence>
<sequence>MDTSVHGNQSLPQAWSVVHPISDKDAAAVAAMRAELGSIKGVLEGIAARPIFDDVMGRVLAPDAVTYEQDTVGGVPGWWCRPAAARPSSAILYLHGGWYSLGSALAYRNFAGQFAARAGADTFVPDYRLTPEHPFPAGLLDAEASWNGLVARGMTRIAIAGDSAGGGLTLSLLSRFAARPAGGVVPVGAVVLSPLTDVALTGASWETRAEADPYFTLAQSVGYARLFLGDHDPKDPLASPLYGDLAGLPPIRVHVGDDETLLDDSRRYAERAVSAGVDVRLDIWTGLPHVFQSSVGALDAAGASLDMLGAFLAERLTPPSLGADVDHIPTQRKSD</sequence>
<dbReference type="PROSITE" id="PS01174">
    <property type="entry name" value="LIPASE_GDXG_SER"/>
    <property type="match status" value="1"/>
</dbReference>
<dbReference type="Pfam" id="PF07859">
    <property type="entry name" value="Abhydrolase_3"/>
    <property type="match status" value="1"/>
</dbReference>
<dbReference type="InterPro" id="IPR033140">
    <property type="entry name" value="Lipase_GDXG_put_SER_AS"/>
</dbReference>
<dbReference type="InterPro" id="IPR013094">
    <property type="entry name" value="AB_hydrolase_3"/>
</dbReference>
<dbReference type="PANTHER" id="PTHR48081">
    <property type="entry name" value="AB HYDROLASE SUPERFAMILY PROTEIN C4A8.06C"/>
    <property type="match status" value="1"/>
</dbReference>
<dbReference type="InterPro" id="IPR050300">
    <property type="entry name" value="GDXG_lipolytic_enzyme"/>
</dbReference>
<dbReference type="PANTHER" id="PTHR48081:SF30">
    <property type="entry name" value="ACETYL-HYDROLASE LIPR-RELATED"/>
    <property type="match status" value="1"/>
</dbReference>
<evidence type="ECO:0000256" key="2">
    <source>
        <dbReference type="ARBA" id="ARBA00022801"/>
    </source>
</evidence>
<dbReference type="GO" id="GO:0004806">
    <property type="term" value="F:triacylglycerol lipase activity"/>
    <property type="evidence" value="ECO:0007669"/>
    <property type="project" value="TreeGrafter"/>
</dbReference>
<dbReference type="SUPFAM" id="SSF53474">
    <property type="entry name" value="alpha/beta-Hydrolases"/>
    <property type="match status" value="1"/>
</dbReference>
<keyword evidence="2" id="KW-0378">Hydrolase</keyword>
<proteinExistence type="inferred from homology"/>
<keyword evidence="4" id="KW-1185">Reference proteome</keyword>
<name>A0A402D0T3_9BACT</name>
<dbReference type="InterPro" id="IPR029058">
    <property type="entry name" value="AB_hydrolase_fold"/>
</dbReference>
<reference evidence="3 4" key="1">
    <citation type="journal article" date="2019" name="Int. J. Syst. Evol. Microbiol.">
        <title>Capsulimonas corticalis gen. nov., sp. nov., an aerobic capsulated bacterium, of a novel bacterial order, Capsulimonadales ord. nov., of the class Armatimonadia of the phylum Armatimonadetes.</title>
        <authorList>
            <person name="Li J."/>
            <person name="Kudo C."/>
            <person name="Tonouchi A."/>
        </authorList>
    </citation>
    <scope>NUCLEOTIDE SEQUENCE [LARGE SCALE GENOMIC DNA]</scope>
    <source>
        <strain evidence="3 4">AX-7</strain>
    </source>
</reference>
<evidence type="ECO:0000313" key="3">
    <source>
        <dbReference type="EMBL" id="BDI33529.1"/>
    </source>
</evidence>
<dbReference type="Proteomes" id="UP000287394">
    <property type="component" value="Chromosome"/>
</dbReference>
<evidence type="ECO:0000256" key="1">
    <source>
        <dbReference type="ARBA" id="ARBA00010515"/>
    </source>
</evidence>
<dbReference type="Gene3D" id="3.40.50.1820">
    <property type="entry name" value="alpha/beta hydrolase"/>
    <property type="match status" value="1"/>
</dbReference>
<protein>
    <submittedName>
        <fullName evidence="3">Uncharacterized protein</fullName>
    </submittedName>
</protein>
<organism evidence="3 4">
    <name type="scientific">Capsulimonas corticalis</name>
    <dbReference type="NCBI Taxonomy" id="2219043"/>
    <lineage>
        <taxon>Bacteria</taxon>
        <taxon>Bacillati</taxon>
        <taxon>Armatimonadota</taxon>
        <taxon>Armatimonadia</taxon>
        <taxon>Capsulimonadales</taxon>
        <taxon>Capsulimonadaceae</taxon>
        <taxon>Capsulimonas</taxon>
    </lineage>
</organism>
<dbReference type="AlphaFoldDB" id="A0A402D0T3"/>
<accession>A0A402D0T3</accession>
<comment type="similarity">
    <text evidence="1">Belongs to the 'GDXG' lipolytic enzyme family.</text>
</comment>